<dbReference type="InterPro" id="IPR011047">
    <property type="entry name" value="Quinoprotein_ADH-like_sf"/>
</dbReference>
<dbReference type="SUPFAM" id="SSF63829">
    <property type="entry name" value="Calcium-dependent phosphotriesterase"/>
    <property type="match status" value="1"/>
</dbReference>
<dbReference type="InterPro" id="IPR011123">
    <property type="entry name" value="Y_Y_Y"/>
</dbReference>
<keyword evidence="5" id="KW-1185">Reference proteome</keyword>
<dbReference type="AlphaFoldDB" id="A0A4R5CEE4"/>
<dbReference type="Gene3D" id="1.10.10.10">
    <property type="entry name" value="Winged helix-like DNA-binding domain superfamily/Winged helix DNA-binding domain"/>
    <property type="match status" value="1"/>
</dbReference>
<keyword evidence="2" id="KW-0472">Membrane</keyword>
<dbReference type="RefSeq" id="WP_132005909.1">
    <property type="nucleotide sequence ID" value="NZ_SMFK01000006.1"/>
</dbReference>
<dbReference type="Gene3D" id="2.130.10.10">
    <property type="entry name" value="YVTN repeat-like/Quinoprotein amine dehydrogenase"/>
    <property type="match status" value="2"/>
</dbReference>
<feature type="transmembrane region" description="Helical" evidence="2">
    <location>
        <begin position="739"/>
        <end position="760"/>
    </location>
</feature>
<evidence type="ECO:0000313" key="5">
    <source>
        <dbReference type="Proteomes" id="UP000295479"/>
    </source>
</evidence>
<feature type="domain" description="HTH luxR-type" evidence="3">
    <location>
        <begin position="896"/>
        <end position="953"/>
    </location>
</feature>
<dbReference type="InterPro" id="IPR013783">
    <property type="entry name" value="Ig-like_fold"/>
</dbReference>
<dbReference type="SUPFAM" id="SSF46894">
    <property type="entry name" value="C-terminal effector domain of the bipartite response regulators"/>
    <property type="match status" value="1"/>
</dbReference>
<protein>
    <submittedName>
        <fullName evidence="4">Regulator</fullName>
    </submittedName>
</protein>
<dbReference type="CDD" id="cd00146">
    <property type="entry name" value="PKD"/>
    <property type="match status" value="1"/>
</dbReference>
<feature type="coiled-coil region" evidence="1">
    <location>
        <begin position="785"/>
        <end position="812"/>
    </location>
</feature>
<dbReference type="SUPFAM" id="SSF50998">
    <property type="entry name" value="Quinoprotein alcohol dehydrogenase-like"/>
    <property type="match status" value="1"/>
</dbReference>
<keyword evidence="2" id="KW-1133">Transmembrane helix</keyword>
<dbReference type="SMART" id="SM00421">
    <property type="entry name" value="HTH_LUXR"/>
    <property type="match status" value="1"/>
</dbReference>
<dbReference type="GO" id="GO:0003677">
    <property type="term" value="F:DNA binding"/>
    <property type="evidence" value="ECO:0007669"/>
    <property type="project" value="InterPro"/>
</dbReference>
<organism evidence="4 5">
    <name type="scientific">Flavobacterium cellulosilyticum</name>
    <dbReference type="NCBI Taxonomy" id="2541731"/>
    <lineage>
        <taxon>Bacteria</taxon>
        <taxon>Pseudomonadati</taxon>
        <taxon>Bacteroidota</taxon>
        <taxon>Flavobacteriia</taxon>
        <taxon>Flavobacteriales</taxon>
        <taxon>Flavobacteriaceae</taxon>
        <taxon>Flavobacterium</taxon>
    </lineage>
</organism>
<dbReference type="OrthoDB" id="1090267at2"/>
<evidence type="ECO:0000259" key="3">
    <source>
        <dbReference type="SMART" id="SM00421"/>
    </source>
</evidence>
<dbReference type="InterPro" id="IPR015943">
    <property type="entry name" value="WD40/YVTN_repeat-like_dom_sf"/>
</dbReference>
<comment type="caution">
    <text evidence="4">The sequence shown here is derived from an EMBL/GenBank/DDBJ whole genome shotgun (WGS) entry which is preliminary data.</text>
</comment>
<dbReference type="Gene3D" id="2.60.40.10">
    <property type="entry name" value="Immunoglobulins"/>
    <property type="match status" value="1"/>
</dbReference>
<gene>
    <name evidence="4" type="ORF">E0F76_11555</name>
</gene>
<dbReference type="Pfam" id="PF07495">
    <property type="entry name" value="Y_Y_Y"/>
    <property type="match status" value="1"/>
</dbReference>
<dbReference type="InterPro" id="IPR036388">
    <property type="entry name" value="WH-like_DNA-bd_sf"/>
</dbReference>
<name>A0A4R5CEE4_9FLAO</name>
<dbReference type="Pfam" id="PF00196">
    <property type="entry name" value="GerE"/>
    <property type="match status" value="1"/>
</dbReference>
<keyword evidence="2" id="KW-0812">Transmembrane</keyword>
<evidence type="ECO:0000256" key="2">
    <source>
        <dbReference type="SAM" id="Phobius"/>
    </source>
</evidence>
<dbReference type="InterPro" id="IPR000792">
    <property type="entry name" value="Tscrpt_reg_LuxR_C"/>
</dbReference>
<proteinExistence type="predicted"/>
<accession>A0A4R5CEE4</accession>
<reference evidence="4 5" key="1">
    <citation type="submission" date="2019-03" db="EMBL/GenBank/DDBJ databases">
        <title>Flavobacterium AR-3-4 sp. nov. isolated from arctic soil.</title>
        <authorList>
            <person name="Chaudhary D.K."/>
        </authorList>
    </citation>
    <scope>NUCLEOTIDE SEQUENCE [LARGE SCALE GENOMIC DNA]</scope>
    <source>
        <strain evidence="4 5">AR-3-4</strain>
    </source>
</reference>
<keyword evidence="1" id="KW-0175">Coiled coil</keyword>
<sequence>MNLIRTIIILYLVLFSNILLGQEKVIGLPEIRNYKKADYNGDPQNWEIDQDKNGNLYFANNKGLYQFDGFSWHKYSLPNSGLIRSFKIDKSGKIFVGGENEFGYFKPNLKGKMEYFSLSNSINKVNLKLMDIVWKIHLYNDEVIFQTFVKAYILKGNNLTLLAPPSRFQFSFQVNNRLYFQDHSLGILEYKNGKLYPMQGTTSLNGDEIWGIFPMPENKLLIATLNNGLYLYDYKKIIPWNTQANTFIQKYDCLGGTTLNNKFIILNSSTNGIIIFDTSGKIIQHINHEKGLHNNTVLASYVDDKNNLWLGLNNGIAYINENSPNTHMGYSYGLSTVYASAIYKENIYVATDQGLYYHSLIDNHKEEAFKFVEGTSGQTWNIQVIDNQLICGSNKGALIIDNGKIINKINSLGHLYFKKIPNKPDFMIGTNYNGFGLYKKVSNNWQFIDQIDGINSYPYSFAIDNKYIWYKKDDLIYRLTISEDMKKFENIKTYKNISIIDKVIGSIQNINNVIYFQTNNHFYTYSASKESFVKDEKLSAIFKNIPKIKSLNEDADGNLWYVFNESLGVLMKDQNDKFKNVVAPLSNFTGNLVTNFFSVSTINSENIFIGLTDGLAHYNSKQKNNYSNKPKAIIRSFIHSGDTLILNNGQKKIDKHKLPYKFNNVKFTFSSPTYENLNNVEFSFLLEGFDSNWSNWSNTAAKEYTNLREGNYVMKLKVRNSYGVQSDETSLLFSISPPWYRHSLAYFIYIAFIFLSIYFIRERMKIKIRRNKYYQTVEQRKLYLEKEAKIRLEQYELEREIEKLKNEKLKEKILVKDKDLVSNSLQIIKKNKVLNGIMSKLKNINEEPFEASTKSQFTKLKKSIAQEVSSENNWGNLEKHIKNVHYDFLKRLKEKHPKISSRELDLSTYLLINMSTKELAEVMNISTGGVEVARYRLRKKLGLNNKENLHSYLMNI</sequence>
<dbReference type="Proteomes" id="UP000295479">
    <property type="component" value="Unassembled WGS sequence"/>
</dbReference>
<dbReference type="InterPro" id="IPR016032">
    <property type="entry name" value="Sig_transdc_resp-reg_C-effctor"/>
</dbReference>
<evidence type="ECO:0000313" key="4">
    <source>
        <dbReference type="EMBL" id="TDD96633.1"/>
    </source>
</evidence>
<evidence type="ECO:0000256" key="1">
    <source>
        <dbReference type="SAM" id="Coils"/>
    </source>
</evidence>
<dbReference type="EMBL" id="SMFK01000006">
    <property type="protein sequence ID" value="TDD96633.1"/>
    <property type="molecule type" value="Genomic_DNA"/>
</dbReference>
<dbReference type="GO" id="GO:0006355">
    <property type="term" value="P:regulation of DNA-templated transcription"/>
    <property type="evidence" value="ECO:0007669"/>
    <property type="project" value="InterPro"/>
</dbReference>